<keyword evidence="1" id="KW-1015">Disulfide bond</keyword>
<feature type="domain" description="Thioredoxin" evidence="2">
    <location>
        <begin position="56"/>
        <end position="174"/>
    </location>
</feature>
<dbReference type="Gene3D" id="3.40.30.10">
    <property type="entry name" value="Glutaredoxin"/>
    <property type="match status" value="1"/>
</dbReference>
<dbReference type="GeneID" id="9624777"/>
<proteinExistence type="predicted"/>
<accession>D8TQ67</accession>
<dbReference type="SUPFAM" id="SSF52833">
    <property type="entry name" value="Thioredoxin-like"/>
    <property type="match status" value="1"/>
</dbReference>
<dbReference type="STRING" id="3068.D8TQ67"/>
<dbReference type="EMBL" id="GL378331">
    <property type="protein sequence ID" value="EFJ50351.1"/>
    <property type="molecule type" value="Genomic_DNA"/>
</dbReference>
<keyword evidence="4" id="KW-1185">Reference proteome</keyword>
<dbReference type="CDD" id="cd02947">
    <property type="entry name" value="TRX_family"/>
    <property type="match status" value="1"/>
</dbReference>
<dbReference type="KEGG" id="vcn:VOLCADRAFT_103940"/>
<gene>
    <name evidence="3" type="primary">trx5</name>
    <name evidence="3" type="ORF">VOLCADRAFT_103940</name>
</gene>
<dbReference type="PRINTS" id="PR00421">
    <property type="entry name" value="THIOREDOXIN"/>
</dbReference>
<name>D8TQ67_VOLCA</name>
<dbReference type="AlphaFoldDB" id="D8TQ67"/>
<dbReference type="RefSeq" id="XP_002948476.1">
    <property type="nucleotide sequence ID" value="XM_002948430.1"/>
</dbReference>
<dbReference type="InParanoid" id="D8TQ67"/>
<reference evidence="3 4" key="1">
    <citation type="journal article" date="2010" name="Science">
        <title>Genomic analysis of organismal complexity in the multicellular green alga Volvox carteri.</title>
        <authorList>
            <person name="Prochnik S.E."/>
            <person name="Umen J."/>
            <person name="Nedelcu A.M."/>
            <person name="Hallmann A."/>
            <person name="Miller S.M."/>
            <person name="Nishii I."/>
            <person name="Ferris P."/>
            <person name="Kuo A."/>
            <person name="Mitros T."/>
            <person name="Fritz-Laylin L.K."/>
            <person name="Hellsten U."/>
            <person name="Chapman J."/>
            <person name="Simakov O."/>
            <person name="Rensing S.A."/>
            <person name="Terry A."/>
            <person name="Pangilinan J."/>
            <person name="Kapitonov V."/>
            <person name="Jurka J."/>
            <person name="Salamov A."/>
            <person name="Shapiro H."/>
            <person name="Schmutz J."/>
            <person name="Grimwood J."/>
            <person name="Lindquist E."/>
            <person name="Lucas S."/>
            <person name="Grigoriev I.V."/>
            <person name="Schmitt R."/>
            <person name="Kirk D."/>
            <person name="Rokhsar D.S."/>
        </authorList>
    </citation>
    <scope>NUCLEOTIDE SEQUENCE [LARGE SCALE GENOMIC DNA]</scope>
    <source>
        <strain evidence="4">f. Nagariensis / Eve</strain>
    </source>
</reference>
<evidence type="ECO:0000259" key="2">
    <source>
        <dbReference type="PROSITE" id="PS51352"/>
    </source>
</evidence>
<dbReference type="eggNOG" id="KOG0907">
    <property type="taxonomic scope" value="Eukaryota"/>
</dbReference>
<dbReference type="PROSITE" id="PS51352">
    <property type="entry name" value="THIOREDOXIN_2"/>
    <property type="match status" value="1"/>
</dbReference>
<dbReference type="InterPro" id="IPR036249">
    <property type="entry name" value="Thioredoxin-like_sf"/>
</dbReference>
<dbReference type="Pfam" id="PF00085">
    <property type="entry name" value="Thioredoxin"/>
    <property type="match status" value="1"/>
</dbReference>
<organism evidence="4">
    <name type="scientific">Volvox carteri f. nagariensis</name>
    <dbReference type="NCBI Taxonomy" id="3068"/>
    <lineage>
        <taxon>Eukaryota</taxon>
        <taxon>Viridiplantae</taxon>
        <taxon>Chlorophyta</taxon>
        <taxon>core chlorophytes</taxon>
        <taxon>Chlorophyceae</taxon>
        <taxon>CS clade</taxon>
        <taxon>Chlamydomonadales</taxon>
        <taxon>Volvocaceae</taxon>
        <taxon>Volvox</taxon>
    </lineage>
</organism>
<evidence type="ECO:0000313" key="4">
    <source>
        <dbReference type="Proteomes" id="UP000001058"/>
    </source>
</evidence>
<dbReference type="Proteomes" id="UP000001058">
    <property type="component" value="Unassembled WGS sequence"/>
</dbReference>
<protein>
    <submittedName>
        <fullName evidence="3">Thioredoxin</fullName>
    </submittedName>
</protein>
<dbReference type="PANTHER" id="PTHR46115">
    <property type="entry name" value="THIOREDOXIN-LIKE PROTEIN 1"/>
    <property type="match status" value="1"/>
</dbReference>
<evidence type="ECO:0000256" key="1">
    <source>
        <dbReference type="ARBA" id="ARBA00023157"/>
    </source>
</evidence>
<dbReference type="OrthoDB" id="10263751at2759"/>
<dbReference type="InterPro" id="IPR013766">
    <property type="entry name" value="Thioredoxin_domain"/>
</dbReference>
<evidence type="ECO:0000313" key="3">
    <source>
        <dbReference type="EMBL" id="EFJ50351.1"/>
    </source>
</evidence>
<sequence>MSAMLSTSTRAASGLRTGHTERACVPIMAVALPRKVMSARRVARTEKATLASMPVTADAVVAPPKIVHTITAEQYHDFLAEHSDKLVTMDFYAVWCGPCKMIAPELERMAAESDPSKLVFAKLDCGATNESKKLAMSLGIKALPTFHLYKNSKIVDTMTGAKVKSLADLINKHL</sequence>